<proteinExistence type="predicted"/>
<evidence type="ECO:0000313" key="1">
    <source>
        <dbReference type="EMBL" id="KAI4834559.1"/>
    </source>
</evidence>
<organism evidence="1 2">
    <name type="scientific">Plasmodium brasilianum</name>
    <dbReference type="NCBI Taxonomy" id="5824"/>
    <lineage>
        <taxon>Eukaryota</taxon>
        <taxon>Sar</taxon>
        <taxon>Alveolata</taxon>
        <taxon>Apicomplexa</taxon>
        <taxon>Aconoidasida</taxon>
        <taxon>Haemosporida</taxon>
        <taxon>Plasmodiidae</taxon>
        <taxon>Plasmodium</taxon>
        <taxon>Plasmodium (Plasmodium)</taxon>
    </lineage>
</organism>
<reference evidence="1" key="1">
    <citation type="submission" date="2022-06" db="EMBL/GenBank/DDBJ databases">
        <title>The First Complete Genome of the Simian Malaria Parasite Plasmodium brasilianum.</title>
        <authorList>
            <person name="Bajic M."/>
            <person name="Ravishankar S."/>
        </authorList>
    </citation>
    <scope>NUCLEOTIDE SEQUENCE</scope>
    <source>
        <strain evidence="1">Bolivian I</strain>
    </source>
</reference>
<accession>A0ACB9Y1R2</accession>
<dbReference type="Proteomes" id="UP001056978">
    <property type="component" value="Chromosome 14"/>
</dbReference>
<gene>
    <name evidence="1" type="ORF">MKS88_005233</name>
</gene>
<dbReference type="EMBL" id="CM043782">
    <property type="protein sequence ID" value="KAI4834559.1"/>
    <property type="molecule type" value="Genomic_DNA"/>
</dbReference>
<name>A0ACB9Y1R2_PLABR</name>
<evidence type="ECO:0000313" key="2">
    <source>
        <dbReference type="Proteomes" id="UP001056978"/>
    </source>
</evidence>
<protein>
    <submittedName>
        <fullName evidence="1">Fam-l protein</fullName>
    </submittedName>
</protein>
<keyword evidence="2" id="KW-1185">Reference proteome</keyword>
<comment type="caution">
    <text evidence="1">The sequence shown here is derived from an EMBL/GenBank/DDBJ whole genome shotgun (WGS) entry which is preliminary data.</text>
</comment>
<sequence length="347" mass="40520">MLNNYIIREQIKSLLFINVAGFMLLGCIYPFCSDSSIFNKSLDENFHFRKTLKGRTYRLLTKHKQDEDSDIANIKEVMAYNKVNEKKNRCNNNEELTGKNKIYDVRLLNNSRGDNKDKQSKSCIYETKEYSHLEKKIFKNLDYIDFIKNNKTISDKFYKKIIRKKYGLRLVLPLILFLLLSFCLILNFSLDMALKKGLLNVFSSWSSFRNLKSTLDTIGEGTLGFLWKAIFGTGDNSLRTFTKEHCYQFFYKNPSKFSRVDDAKLTGVLDSSDPLLRSISLSLTEYYENSRIWHELEKGNTSLCDYLNDWLNNKKLICTSGGSCQNNNTLWDKYIESLWIILSNVET</sequence>